<dbReference type="PANTHER" id="PTHR31973:SF197">
    <property type="entry name" value="SWIM-TYPE DOMAIN-CONTAINING PROTEIN"/>
    <property type="match status" value="1"/>
</dbReference>
<feature type="domain" description="SWIM-type" evidence="5">
    <location>
        <begin position="133"/>
        <end position="165"/>
    </location>
</feature>
<evidence type="ECO:0000256" key="2">
    <source>
        <dbReference type="ARBA" id="ARBA00022771"/>
    </source>
</evidence>
<keyword evidence="3" id="KW-0862">Zinc</keyword>
<evidence type="ECO:0000256" key="3">
    <source>
        <dbReference type="ARBA" id="ARBA00022833"/>
    </source>
</evidence>
<name>A0A7J7N211_9MAGN</name>
<sequence length="290" mass="33912">MRGSFQHEYQLLKSYFAKVRLVDPDFVFDIQTTSYKDKRFTRYEVAYTNYVESWNNVILKVRDLPIHAFIEELRRISLEKSYTYREESEKSQAHLTPWATDHCESRKLVADSLTCRVRTLRYHFQMTSYGRTDSVNIKDGTCSCRWWQTMGIPCKHGVCTLGLANIDPTTCVSEYYTNNTYKAVYEPIWIPIRGIDRYKILKTDPRVRAPIPIVRAGRPCTQRKRREKIPGFVTKLRFYSRCQKNGHNRCSCKLLPISSDDNTHPTMVPSFTMSTEPPVISDEDVAISLY</sequence>
<keyword evidence="2 4" id="KW-0863">Zinc-finger</keyword>
<evidence type="ECO:0000256" key="1">
    <source>
        <dbReference type="ARBA" id="ARBA00022723"/>
    </source>
</evidence>
<proteinExistence type="predicted"/>
<dbReference type="PANTHER" id="PTHR31973">
    <property type="entry name" value="POLYPROTEIN, PUTATIVE-RELATED"/>
    <property type="match status" value="1"/>
</dbReference>
<dbReference type="AlphaFoldDB" id="A0A7J7N211"/>
<organism evidence="6 7">
    <name type="scientific">Kingdonia uniflora</name>
    <dbReference type="NCBI Taxonomy" id="39325"/>
    <lineage>
        <taxon>Eukaryota</taxon>
        <taxon>Viridiplantae</taxon>
        <taxon>Streptophyta</taxon>
        <taxon>Embryophyta</taxon>
        <taxon>Tracheophyta</taxon>
        <taxon>Spermatophyta</taxon>
        <taxon>Magnoliopsida</taxon>
        <taxon>Ranunculales</taxon>
        <taxon>Circaeasteraceae</taxon>
        <taxon>Kingdonia</taxon>
    </lineage>
</organism>
<comment type="caution">
    <text evidence="6">The sequence shown here is derived from an EMBL/GenBank/DDBJ whole genome shotgun (WGS) entry which is preliminary data.</text>
</comment>
<dbReference type="Proteomes" id="UP000541444">
    <property type="component" value="Unassembled WGS sequence"/>
</dbReference>
<protein>
    <recommendedName>
        <fullName evidence="5">SWIM-type domain-containing protein</fullName>
    </recommendedName>
</protein>
<gene>
    <name evidence="6" type="ORF">GIB67_007599</name>
</gene>
<evidence type="ECO:0000259" key="5">
    <source>
        <dbReference type="PROSITE" id="PS50966"/>
    </source>
</evidence>
<dbReference type="GO" id="GO:0008270">
    <property type="term" value="F:zinc ion binding"/>
    <property type="evidence" value="ECO:0007669"/>
    <property type="project" value="UniProtKB-KW"/>
</dbReference>
<reference evidence="6 7" key="1">
    <citation type="journal article" date="2020" name="IScience">
        <title>Genome Sequencing of the Endangered Kingdonia uniflora (Circaeasteraceae, Ranunculales) Reveals Potential Mechanisms of Evolutionary Specialization.</title>
        <authorList>
            <person name="Sun Y."/>
            <person name="Deng T."/>
            <person name="Zhang A."/>
            <person name="Moore M.J."/>
            <person name="Landis J.B."/>
            <person name="Lin N."/>
            <person name="Zhang H."/>
            <person name="Zhang X."/>
            <person name="Huang J."/>
            <person name="Zhang X."/>
            <person name="Sun H."/>
            <person name="Wang H."/>
        </authorList>
    </citation>
    <scope>NUCLEOTIDE SEQUENCE [LARGE SCALE GENOMIC DNA]</scope>
    <source>
        <strain evidence="6">TB1705</strain>
        <tissue evidence="6">Leaf</tissue>
    </source>
</reference>
<dbReference type="InterPro" id="IPR007527">
    <property type="entry name" value="Znf_SWIM"/>
</dbReference>
<evidence type="ECO:0000313" key="7">
    <source>
        <dbReference type="Proteomes" id="UP000541444"/>
    </source>
</evidence>
<accession>A0A7J7N211</accession>
<dbReference type="PROSITE" id="PS50966">
    <property type="entry name" value="ZF_SWIM"/>
    <property type="match status" value="1"/>
</dbReference>
<dbReference type="InterPro" id="IPR006564">
    <property type="entry name" value="Znf_PMZ"/>
</dbReference>
<keyword evidence="7" id="KW-1185">Reference proteome</keyword>
<evidence type="ECO:0000256" key="4">
    <source>
        <dbReference type="PROSITE-ProRule" id="PRU00325"/>
    </source>
</evidence>
<keyword evidence="1" id="KW-0479">Metal-binding</keyword>
<dbReference type="Pfam" id="PF04434">
    <property type="entry name" value="SWIM"/>
    <property type="match status" value="1"/>
</dbReference>
<evidence type="ECO:0000313" key="6">
    <source>
        <dbReference type="EMBL" id="KAF6160958.1"/>
    </source>
</evidence>
<dbReference type="SMART" id="SM00575">
    <property type="entry name" value="ZnF_PMZ"/>
    <property type="match status" value="1"/>
</dbReference>
<dbReference type="OrthoDB" id="1432732at2759"/>
<dbReference type="EMBL" id="JACGCM010001144">
    <property type="protein sequence ID" value="KAF6160958.1"/>
    <property type="molecule type" value="Genomic_DNA"/>
</dbReference>